<protein>
    <submittedName>
        <fullName evidence="1">Uncharacterized protein</fullName>
    </submittedName>
</protein>
<reference evidence="1 2" key="1">
    <citation type="submission" date="2023-07" db="EMBL/GenBank/DDBJ databases">
        <title>Comparative genomics of wheat-associated soil bacteria to identify genetic determinants of phenazine resistance.</title>
        <authorList>
            <person name="Mouncey N."/>
        </authorList>
    </citation>
    <scope>NUCLEOTIDE SEQUENCE [LARGE SCALE GENOMIC DNA]</scope>
    <source>
        <strain evidence="1 2">W4I19-2</strain>
    </source>
</reference>
<gene>
    <name evidence="1" type="ORF">QFZ56_007181</name>
</gene>
<comment type="caution">
    <text evidence="1">The sequence shown here is derived from an EMBL/GenBank/DDBJ whole genome shotgun (WGS) entry which is preliminary data.</text>
</comment>
<name>A0ABU0QC27_STRAH</name>
<evidence type="ECO:0000313" key="1">
    <source>
        <dbReference type="EMBL" id="MDQ0688218.1"/>
    </source>
</evidence>
<evidence type="ECO:0000313" key="2">
    <source>
        <dbReference type="Proteomes" id="UP001243364"/>
    </source>
</evidence>
<sequence length="39" mass="4054">MALAVVVPEPIAPGVMVTDVLRATSTPSSYSTPVVPDWV</sequence>
<accession>A0ABU0QC27</accession>
<dbReference type="Proteomes" id="UP001243364">
    <property type="component" value="Unassembled WGS sequence"/>
</dbReference>
<keyword evidence="2" id="KW-1185">Reference proteome</keyword>
<dbReference type="EMBL" id="JAUSYA010000001">
    <property type="protein sequence ID" value="MDQ0688218.1"/>
    <property type="molecule type" value="Genomic_DNA"/>
</dbReference>
<organism evidence="1 2">
    <name type="scientific">Streptomyces achromogenes</name>
    <dbReference type="NCBI Taxonomy" id="67255"/>
    <lineage>
        <taxon>Bacteria</taxon>
        <taxon>Bacillati</taxon>
        <taxon>Actinomycetota</taxon>
        <taxon>Actinomycetes</taxon>
        <taxon>Kitasatosporales</taxon>
        <taxon>Streptomycetaceae</taxon>
        <taxon>Streptomyces</taxon>
    </lineage>
</organism>
<proteinExistence type="predicted"/>